<keyword evidence="7" id="KW-0186">Copper</keyword>
<dbReference type="InterPro" id="IPR054497">
    <property type="entry name" value="LPMO_AA14"/>
</dbReference>
<name>A0A5C2SA66_9APHY</name>
<keyword evidence="8" id="KW-0503">Monooxygenase</keyword>
<dbReference type="OrthoDB" id="2019572at2759"/>
<comment type="similarity">
    <text evidence="11">Belongs to the polysaccharide monooxygenase AA14 family.</text>
</comment>
<keyword evidence="15" id="KW-1185">Reference proteome</keyword>
<keyword evidence="9" id="KW-1015">Disulfide bond</keyword>
<proteinExistence type="inferred from homology"/>
<keyword evidence="3" id="KW-0964">Secreted</keyword>
<feature type="compositionally biased region" description="Low complexity" evidence="12">
    <location>
        <begin position="317"/>
        <end position="360"/>
    </location>
</feature>
<dbReference type="STRING" id="1328759.A0A5C2SA66"/>
<feature type="region of interest" description="Disordered" evidence="12">
    <location>
        <begin position="317"/>
        <end position="387"/>
    </location>
</feature>
<keyword evidence="4" id="KW-0479">Metal-binding</keyword>
<evidence type="ECO:0000313" key="14">
    <source>
        <dbReference type="EMBL" id="RPD60039.1"/>
    </source>
</evidence>
<evidence type="ECO:0000256" key="10">
    <source>
        <dbReference type="ARBA" id="ARBA00023180"/>
    </source>
</evidence>
<dbReference type="Proteomes" id="UP000313359">
    <property type="component" value="Unassembled WGS sequence"/>
</dbReference>
<sequence>MLSAVPVFVALAGLVSTVSGHACMWHNSMYGFNVTDNTFSYDNRPQVPLYNMDFDQWWMHGHKDYPPNAGDFLELPAGGKINAEISCDKGATSWYTSSQGGDVGFGSDFACPGAQPSAIHATGIDDVKGCALAIAYQSDVNALKPEDFVIFSVNQTCVWYLNTEFEVPKLPACPEEGCHCAWFWIHSIDSGSEQIYMNAYKCKVTGDVGSQPLGQPALPRRCGADPDNGRANATPGNCTVGAKWPMYWYQKEGNNMFEGTYEAPYYNDLYGFSNGAQHDVFYDGTIASQASFTVTTPASAPTTHVSVVTSSAAAATSNVAASNPKPASSSNPEPASSSKPEPASSSAAEATSSSASATVTCRKRSNKKKRDAKAKRSHARHLSGHHH</sequence>
<dbReference type="GO" id="GO:0005576">
    <property type="term" value="C:extracellular region"/>
    <property type="evidence" value="ECO:0007669"/>
    <property type="project" value="UniProtKB-SubCell"/>
</dbReference>
<feature type="chain" id="PRO_5023118264" description="Lytic polysaccharide monooxygenase" evidence="13">
    <location>
        <begin position="21"/>
        <end position="387"/>
    </location>
</feature>
<evidence type="ECO:0000256" key="12">
    <source>
        <dbReference type="SAM" id="MobiDB-lite"/>
    </source>
</evidence>
<dbReference type="AlphaFoldDB" id="A0A5C2SA66"/>
<reference evidence="14" key="1">
    <citation type="journal article" date="2018" name="Genome Biol. Evol.">
        <title>Genomics and development of Lentinus tigrinus, a white-rot wood-decaying mushroom with dimorphic fruiting bodies.</title>
        <authorList>
            <person name="Wu B."/>
            <person name="Xu Z."/>
            <person name="Knudson A."/>
            <person name="Carlson A."/>
            <person name="Chen N."/>
            <person name="Kovaka S."/>
            <person name="LaButti K."/>
            <person name="Lipzen A."/>
            <person name="Pennachio C."/>
            <person name="Riley R."/>
            <person name="Schakwitz W."/>
            <person name="Umezawa K."/>
            <person name="Ohm R.A."/>
            <person name="Grigoriev I.V."/>
            <person name="Nagy L.G."/>
            <person name="Gibbons J."/>
            <person name="Hibbett D."/>
        </authorList>
    </citation>
    <scope>NUCLEOTIDE SEQUENCE [LARGE SCALE GENOMIC DNA]</scope>
    <source>
        <strain evidence="14">ALCF2SS1-6</strain>
    </source>
</reference>
<comment type="cofactor">
    <cofactor evidence="1">
        <name>Cu(2+)</name>
        <dbReference type="ChEBI" id="CHEBI:29036"/>
    </cofactor>
</comment>
<evidence type="ECO:0000256" key="11">
    <source>
        <dbReference type="ARBA" id="ARBA00046340"/>
    </source>
</evidence>
<evidence type="ECO:0000256" key="4">
    <source>
        <dbReference type="ARBA" id="ARBA00022723"/>
    </source>
</evidence>
<accession>A0A5C2SA66</accession>
<evidence type="ECO:0000256" key="5">
    <source>
        <dbReference type="ARBA" id="ARBA00022729"/>
    </source>
</evidence>
<evidence type="ECO:0000256" key="13">
    <source>
        <dbReference type="SAM" id="SignalP"/>
    </source>
</evidence>
<evidence type="ECO:0000256" key="1">
    <source>
        <dbReference type="ARBA" id="ARBA00001973"/>
    </source>
</evidence>
<dbReference type="EMBL" id="ML122267">
    <property type="protein sequence ID" value="RPD60039.1"/>
    <property type="molecule type" value="Genomic_DNA"/>
</dbReference>
<evidence type="ECO:0000256" key="7">
    <source>
        <dbReference type="ARBA" id="ARBA00023008"/>
    </source>
</evidence>
<keyword evidence="10" id="KW-0325">Glycoprotein</keyword>
<evidence type="ECO:0000256" key="9">
    <source>
        <dbReference type="ARBA" id="ARBA00023157"/>
    </source>
</evidence>
<dbReference type="Pfam" id="PF22810">
    <property type="entry name" value="LPMO_AA14"/>
    <property type="match status" value="1"/>
</dbReference>
<evidence type="ECO:0000313" key="15">
    <source>
        <dbReference type="Proteomes" id="UP000313359"/>
    </source>
</evidence>
<protein>
    <recommendedName>
        <fullName evidence="16">Lytic polysaccharide monooxygenase</fullName>
    </recommendedName>
</protein>
<evidence type="ECO:0008006" key="16">
    <source>
        <dbReference type="Google" id="ProtNLM"/>
    </source>
</evidence>
<keyword evidence="6" id="KW-0560">Oxidoreductase</keyword>
<feature type="signal peptide" evidence="13">
    <location>
        <begin position="1"/>
        <end position="20"/>
    </location>
</feature>
<evidence type="ECO:0000256" key="3">
    <source>
        <dbReference type="ARBA" id="ARBA00022525"/>
    </source>
</evidence>
<dbReference type="GO" id="GO:0046872">
    <property type="term" value="F:metal ion binding"/>
    <property type="evidence" value="ECO:0007669"/>
    <property type="project" value="UniProtKB-KW"/>
</dbReference>
<evidence type="ECO:0000256" key="6">
    <source>
        <dbReference type="ARBA" id="ARBA00023002"/>
    </source>
</evidence>
<dbReference type="GO" id="GO:0004497">
    <property type="term" value="F:monooxygenase activity"/>
    <property type="evidence" value="ECO:0007669"/>
    <property type="project" value="UniProtKB-KW"/>
</dbReference>
<evidence type="ECO:0000256" key="2">
    <source>
        <dbReference type="ARBA" id="ARBA00004613"/>
    </source>
</evidence>
<evidence type="ECO:0000256" key="8">
    <source>
        <dbReference type="ARBA" id="ARBA00023033"/>
    </source>
</evidence>
<organism evidence="14 15">
    <name type="scientific">Lentinus tigrinus ALCF2SS1-6</name>
    <dbReference type="NCBI Taxonomy" id="1328759"/>
    <lineage>
        <taxon>Eukaryota</taxon>
        <taxon>Fungi</taxon>
        <taxon>Dikarya</taxon>
        <taxon>Basidiomycota</taxon>
        <taxon>Agaricomycotina</taxon>
        <taxon>Agaricomycetes</taxon>
        <taxon>Polyporales</taxon>
        <taxon>Polyporaceae</taxon>
        <taxon>Lentinus</taxon>
    </lineage>
</organism>
<feature type="compositionally biased region" description="Basic residues" evidence="12">
    <location>
        <begin position="361"/>
        <end position="387"/>
    </location>
</feature>
<gene>
    <name evidence="14" type="ORF">L227DRAFT_104947</name>
</gene>
<keyword evidence="5 13" id="KW-0732">Signal</keyword>
<comment type="subcellular location">
    <subcellularLocation>
        <location evidence="2">Secreted</location>
    </subcellularLocation>
</comment>